<dbReference type="InterPro" id="IPR003594">
    <property type="entry name" value="HATPase_dom"/>
</dbReference>
<dbReference type="InterPro" id="IPR011990">
    <property type="entry name" value="TPR-like_helical_dom_sf"/>
</dbReference>
<feature type="domain" description="Histidine kinase" evidence="6">
    <location>
        <begin position="1524"/>
        <end position="1741"/>
    </location>
</feature>
<evidence type="ECO:0000256" key="4">
    <source>
        <dbReference type="SAM" id="Coils"/>
    </source>
</evidence>
<dbReference type="PANTHER" id="PTHR43642">
    <property type="entry name" value="HYBRID SIGNAL TRANSDUCTION HISTIDINE KINASE G"/>
    <property type="match status" value="1"/>
</dbReference>
<dbReference type="SUPFAM" id="SSF55874">
    <property type="entry name" value="ATPase domain of HSP90 chaperone/DNA topoisomerase II/histidine kinase"/>
    <property type="match status" value="1"/>
</dbReference>
<gene>
    <name evidence="7" type="ordered locus">Spirs_1690</name>
</gene>
<dbReference type="InterPro" id="IPR003661">
    <property type="entry name" value="HisK_dim/P_dom"/>
</dbReference>
<dbReference type="Proteomes" id="UP000002318">
    <property type="component" value="Chromosome"/>
</dbReference>
<dbReference type="InterPro" id="IPR036890">
    <property type="entry name" value="HATPase_C_sf"/>
</dbReference>
<dbReference type="KEGG" id="ssm:Spirs_1690"/>
<dbReference type="InterPro" id="IPR005467">
    <property type="entry name" value="His_kinase_dom"/>
</dbReference>
<dbReference type="InterPro" id="IPR004358">
    <property type="entry name" value="Sig_transdc_His_kin-like_C"/>
</dbReference>
<dbReference type="EC" id="2.7.13.3" evidence="2"/>
<dbReference type="GO" id="GO:0000155">
    <property type="term" value="F:phosphorelay sensor kinase activity"/>
    <property type="evidence" value="ECO:0007669"/>
    <property type="project" value="InterPro"/>
</dbReference>
<dbReference type="EMBL" id="CP002116">
    <property type="protein sequence ID" value="ADK80817.1"/>
    <property type="molecule type" value="Genomic_DNA"/>
</dbReference>
<dbReference type="Pfam" id="PF02518">
    <property type="entry name" value="HATPase_c"/>
    <property type="match status" value="1"/>
</dbReference>
<dbReference type="InterPro" id="IPR027417">
    <property type="entry name" value="P-loop_NTPase"/>
</dbReference>
<dbReference type="Gene3D" id="1.10.287.130">
    <property type="match status" value="1"/>
</dbReference>
<dbReference type="InterPro" id="IPR053159">
    <property type="entry name" value="Hybrid_Histidine_Kinase"/>
</dbReference>
<dbReference type="InterPro" id="IPR003018">
    <property type="entry name" value="GAF"/>
</dbReference>
<dbReference type="InterPro" id="IPR041664">
    <property type="entry name" value="AAA_16"/>
</dbReference>
<dbReference type="PRINTS" id="PR00344">
    <property type="entry name" value="BCTRLSENSOR"/>
</dbReference>
<evidence type="ECO:0000256" key="2">
    <source>
        <dbReference type="ARBA" id="ARBA00012438"/>
    </source>
</evidence>
<dbReference type="Pfam" id="PF01590">
    <property type="entry name" value="GAF"/>
    <property type="match status" value="1"/>
</dbReference>
<feature type="coiled-coil region" evidence="4">
    <location>
        <begin position="1463"/>
        <end position="1515"/>
    </location>
</feature>
<dbReference type="SUPFAM" id="SSF55781">
    <property type="entry name" value="GAF domain-like"/>
    <property type="match status" value="1"/>
</dbReference>
<dbReference type="GO" id="GO:0005524">
    <property type="term" value="F:ATP binding"/>
    <property type="evidence" value="ECO:0007669"/>
    <property type="project" value="InterPro"/>
</dbReference>
<evidence type="ECO:0000313" key="8">
    <source>
        <dbReference type="Proteomes" id="UP000002318"/>
    </source>
</evidence>
<dbReference type="eggNOG" id="COG3899">
    <property type="taxonomic scope" value="Bacteria"/>
</dbReference>
<dbReference type="SUPFAM" id="SSF48452">
    <property type="entry name" value="TPR-like"/>
    <property type="match status" value="1"/>
</dbReference>
<dbReference type="eggNOG" id="COG0515">
    <property type="taxonomic scope" value="Bacteria"/>
</dbReference>
<protein>
    <recommendedName>
        <fullName evidence="2">histidine kinase</fullName>
        <ecNumber evidence="2">2.7.13.3</ecNumber>
    </recommendedName>
</protein>
<dbReference type="InterPro" id="IPR029016">
    <property type="entry name" value="GAF-like_dom_sf"/>
</dbReference>
<evidence type="ECO:0000259" key="6">
    <source>
        <dbReference type="PROSITE" id="PS50109"/>
    </source>
</evidence>
<dbReference type="SUPFAM" id="SSF47384">
    <property type="entry name" value="Homodimeric domain of signal transducing histidine kinase"/>
    <property type="match status" value="1"/>
</dbReference>
<dbReference type="STRING" id="573413.Spirs_1690"/>
<evidence type="ECO:0000256" key="1">
    <source>
        <dbReference type="ARBA" id="ARBA00000085"/>
    </source>
</evidence>
<dbReference type="SMART" id="SM00065">
    <property type="entry name" value="GAF"/>
    <property type="match status" value="1"/>
</dbReference>
<evidence type="ECO:0000256" key="3">
    <source>
        <dbReference type="ARBA" id="ARBA00022553"/>
    </source>
</evidence>
<dbReference type="Gene3D" id="3.30.565.10">
    <property type="entry name" value="Histidine kinase-like ATPase, C-terminal domain"/>
    <property type="match status" value="1"/>
</dbReference>
<dbReference type="eggNOG" id="COG4191">
    <property type="taxonomic scope" value="Bacteria"/>
</dbReference>
<keyword evidence="3" id="KW-0597">Phosphoprotein</keyword>
<feature type="domain" description="Protein kinase" evidence="5">
    <location>
        <begin position="7"/>
        <end position="267"/>
    </location>
</feature>
<dbReference type="Gene3D" id="3.30.450.40">
    <property type="match status" value="1"/>
</dbReference>
<accession>E1R652</accession>
<dbReference type="SMART" id="SM00387">
    <property type="entry name" value="HATPase_c"/>
    <property type="match status" value="1"/>
</dbReference>
<comment type="catalytic activity">
    <reaction evidence="1">
        <text>ATP + protein L-histidine = ADP + protein N-phospho-L-histidine.</text>
        <dbReference type="EC" id="2.7.13.3"/>
    </reaction>
</comment>
<dbReference type="Pfam" id="PF13191">
    <property type="entry name" value="AAA_16"/>
    <property type="match status" value="1"/>
</dbReference>
<evidence type="ECO:0000313" key="7">
    <source>
        <dbReference type="EMBL" id="ADK80817.1"/>
    </source>
</evidence>
<evidence type="ECO:0000259" key="5">
    <source>
        <dbReference type="PROSITE" id="PS50011"/>
    </source>
</evidence>
<dbReference type="PROSITE" id="PS50011">
    <property type="entry name" value="PROTEIN_KINASE_DOM"/>
    <property type="match status" value="1"/>
</dbReference>
<name>E1R652_SEDSS</name>
<dbReference type="SMART" id="SM00388">
    <property type="entry name" value="HisKA"/>
    <property type="match status" value="1"/>
</dbReference>
<reference evidence="7 8" key="1">
    <citation type="journal article" date="2010" name="Stand. Genomic Sci.">
        <title>Complete genome sequence of Spirochaeta smaragdinae type strain (SEBR 4228).</title>
        <authorList>
            <person name="Mavromatis K."/>
            <person name="Yasawong M."/>
            <person name="Chertkov O."/>
            <person name="Lapidus A."/>
            <person name="Lucas S."/>
            <person name="Nolan M."/>
            <person name="Del Rio T.G."/>
            <person name="Tice H."/>
            <person name="Cheng J.F."/>
            <person name="Pitluck S."/>
            <person name="Liolios K."/>
            <person name="Ivanova N."/>
            <person name="Tapia R."/>
            <person name="Han C."/>
            <person name="Bruce D."/>
            <person name="Goodwin L."/>
            <person name="Pati A."/>
            <person name="Chen A."/>
            <person name="Palaniappan K."/>
            <person name="Land M."/>
            <person name="Hauser L."/>
            <person name="Chang Y.J."/>
            <person name="Jeffries C.D."/>
            <person name="Detter J.C."/>
            <person name="Rohde M."/>
            <person name="Brambilla E."/>
            <person name="Spring S."/>
            <person name="Goker M."/>
            <person name="Sikorski J."/>
            <person name="Woyke T."/>
            <person name="Bristow J."/>
            <person name="Eisen J.A."/>
            <person name="Markowitz V."/>
            <person name="Hugenholtz P."/>
            <person name="Klenk H.P."/>
            <person name="Kyrpides N.C."/>
        </authorList>
    </citation>
    <scope>NUCLEOTIDE SEQUENCE [LARGE SCALE GENOMIC DNA]</scope>
    <source>
        <strain evidence="8">DSM 11293 / JCM 15392 / SEBR 4228</strain>
    </source>
</reference>
<dbReference type="PANTHER" id="PTHR43642:SF1">
    <property type="entry name" value="HYBRID SIGNAL TRANSDUCTION HISTIDINE KINASE G"/>
    <property type="match status" value="1"/>
</dbReference>
<proteinExistence type="predicted"/>
<dbReference type="PROSITE" id="PS50109">
    <property type="entry name" value="HIS_KIN"/>
    <property type="match status" value="1"/>
</dbReference>
<dbReference type="HOGENOM" id="CLU_000445_34_1_12"/>
<sequence length="1748" mass="195519">MITLPGYTVERLAYRGNRTLLYRGFRDSDGSAVALKRPVNTADPVSRQRLREEQLILKQCIAPCFPTLIDYLEEEALLVLEWIEGSPLGQVVPREGFELKRWFDLALQIAKILTLLQEYEIVHRDITGSNLLLESATGRVVLVDFGRAFVFGRDEVIARGGIGSLESRVAYLSPEETGRLLRPIDYRSDFYSAGICLYELLIGRPPFVGNALELVYAHLARTPVEPKASSEAIPDAVSAIVMKLLAKMPEERYSSAQGLMNDLEEALELYRMGKNGRFVAGTRDPHAAFLLSGTLFGRDRELVSLGKAIDRSKGSGAELLLLAAETGMGKSALLREFVRLESAQTQSAWVVLGQWHGEEFGGSALIEAANDLIYRILGAHENEIAYWASIFRKELGDALPLLRRQIPALSLIVGAAGEQGELPEEGKTIEAIGLLSRAIGSLFHVVCSHCDGLVLVLDDLHYAPRWELEVLKNILTLEATKPMLVLSSYRPEEIDASSSLFTIFAKIPEDVRISTMLLHGLEEKAIGEWISESLGPSPHSYMPQAKIFAERFSGNPMHIAEALRHLHDSQGLVYRKGEGWSFDQQALEKLEGIESVRKLIFDFLDRLSPEALSLFALILCFGERVKESELDQLLPEVDILPLLENLYRLGFIKRSANGGWELSYPKLRKRFLRELPADLIEEKHLAIGRLLFSSYTADDGLSSLQRGISHILKADINRLSEMERRNIGEAALSISTAHLEAEECDTAMNMIDAAQQLIGAARITADDGLFSRYYGLRARCLFIRGNIAEAIGLFEDLIRREHDPVACLELYGELIDASTQLRRYDEAMANGRRAFALAGIDFPETENGIEPIVSDLPPVSSDKTNDKTMEAFSRMAVRLLSAIHETDYGLYISYIRVLTAYFSKHGGPPATSVLFMHAAALLIPEGRYLEAGRLALRALRVADVARDNRSMVLCREVYGFRIAPWILPLSDVSPILTEGFRIGRANGEGWFTGDILIAYLIHEFFLSSDLHELYQRSKEYGRIIRTLRNGSAGPLLDLFTSCLELFLAEEKEQQQRLLLSQEELFHSLIQDPDHKGWVLLFSFGSLYDLVFDDDTGFHFDEGQIRKRASYLQESYLFAPFLLAQALGYIKVGNLQKAAPAVDRLRSFESGCADNISHLRLMLEAELRSRESNSVEIANLYDEAIRGAQRQGDLFHCAVANELSGRYHARASREKVAGLYLLEAYRYWSYLGVRRKAEALRNEWGSLFPSFESSSDRTALPDFPREPGEIGLDAFTLLRAGRELTEELREEVLIERMLRVILESTGAQKAFLILVQDDELYLRARYLPEEDGFTLYPLTDEPGRRGRERLIQSINLSIGVLRYTRKRKEPVVLDDAAIRGIFTSDPYFRTAGVRSLLCYPLPDTVIGSGMLYLENDAVPGLFTPTRLEIVSILSKQAIISLQNARLYEHAKSLNRNLQEEILRRSQVEEGLLAAQKELKRLNEELEHRVEERTKDLRDSYQKLKEAQKQLIESEKLASLGSLVAGIAHEVNTPIGVAVTAATLLQDQIHAASLDIHDLEQTSDLILRNLKRAGELIGSFKQVAVDQASEALRSFDLRSYIEDIVLSLGPRLKKRPISVEVEVAQGITVIGYPGAISQIFTNLISNSLIHAYEADDTGRIRIDGFQREGRILIHYRDDGKGMDEESVRRVFEPFYTTRRGSGGSGLGMNIVYNLITGKLGGSVSCESTPGKGVLFTIDIPIAPPKLASSS</sequence>
<dbReference type="Gene3D" id="1.10.510.10">
    <property type="entry name" value="Transferase(Phosphotransferase) domain 1"/>
    <property type="match status" value="1"/>
</dbReference>
<dbReference type="PROSITE" id="PS00109">
    <property type="entry name" value="PROTEIN_KINASE_TYR"/>
    <property type="match status" value="1"/>
</dbReference>
<organism evidence="7 8">
    <name type="scientific">Sediminispirochaeta smaragdinae (strain DSM 11293 / JCM 15392 / SEBR 4228)</name>
    <name type="common">Spirochaeta smaragdinae</name>
    <dbReference type="NCBI Taxonomy" id="573413"/>
    <lineage>
        <taxon>Bacteria</taxon>
        <taxon>Pseudomonadati</taxon>
        <taxon>Spirochaetota</taxon>
        <taxon>Spirochaetia</taxon>
        <taxon>Spirochaetales</taxon>
        <taxon>Spirochaetaceae</taxon>
        <taxon>Sediminispirochaeta</taxon>
    </lineage>
</organism>
<dbReference type="InterPro" id="IPR000719">
    <property type="entry name" value="Prot_kinase_dom"/>
</dbReference>
<dbReference type="SUPFAM" id="SSF56112">
    <property type="entry name" value="Protein kinase-like (PK-like)"/>
    <property type="match status" value="1"/>
</dbReference>
<dbReference type="CDD" id="cd00082">
    <property type="entry name" value="HisKA"/>
    <property type="match status" value="1"/>
</dbReference>
<dbReference type="Gene3D" id="1.25.40.10">
    <property type="entry name" value="Tetratricopeptide repeat domain"/>
    <property type="match status" value="1"/>
</dbReference>
<dbReference type="CDD" id="cd14014">
    <property type="entry name" value="STKc_PknB_like"/>
    <property type="match status" value="1"/>
</dbReference>
<keyword evidence="4" id="KW-0175">Coiled coil</keyword>
<dbReference type="SUPFAM" id="SSF52540">
    <property type="entry name" value="P-loop containing nucleoside triphosphate hydrolases"/>
    <property type="match status" value="1"/>
</dbReference>
<dbReference type="InterPro" id="IPR008266">
    <property type="entry name" value="Tyr_kinase_AS"/>
</dbReference>
<dbReference type="Pfam" id="PF00069">
    <property type="entry name" value="Pkinase"/>
    <property type="match status" value="1"/>
</dbReference>
<dbReference type="OrthoDB" id="9801841at2"/>
<dbReference type="InterPro" id="IPR011009">
    <property type="entry name" value="Kinase-like_dom_sf"/>
</dbReference>
<dbReference type="RefSeq" id="WP_013254281.1">
    <property type="nucleotide sequence ID" value="NC_014364.1"/>
</dbReference>
<keyword evidence="8" id="KW-1185">Reference proteome</keyword>
<dbReference type="InterPro" id="IPR036097">
    <property type="entry name" value="HisK_dim/P_sf"/>
</dbReference>